<keyword evidence="4" id="KW-0223">Dioxygenase</keyword>
<dbReference type="EMBL" id="JAFJYH010000014">
    <property type="protein sequence ID" value="KAG4425084.1"/>
    <property type="molecule type" value="Genomic_DNA"/>
</dbReference>
<evidence type="ECO:0000313" key="8">
    <source>
        <dbReference type="EMBL" id="KAG4425084.1"/>
    </source>
</evidence>
<dbReference type="PANTHER" id="PTHR43779:SF2">
    <property type="entry name" value="ALPHA-KETOGLUTARATE-DEPENDENT XANTHINE DIOXYGENASE XAN1"/>
    <property type="match status" value="1"/>
</dbReference>
<keyword evidence="3" id="KW-0479">Metal-binding</keyword>
<dbReference type="Proteomes" id="UP000664132">
    <property type="component" value="Unassembled WGS sequence"/>
</dbReference>
<evidence type="ECO:0000256" key="5">
    <source>
        <dbReference type="ARBA" id="ARBA00023002"/>
    </source>
</evidence>
<dbReference type="GO" id="GO:0046872">
    <property type="term" value="F:metal ion binding"/>
    <property type="evidence" value="ECO:0007669"/>
    <property type="project" value="UniProtKB-KW"/>
</dbReference>
<proteinExistence type="inferred from homology"/>
<dbReference type="Gene3D" id="3.60.130.10">
    <property type="entry name" value="Clavaminate synthase-like"/>
    <property type="match status" value="1"/>
</dbReference>
<dbReference type="OrthoDB" id="93019at2759"/>
<keyword evidence="9" id="KW-1185">Reference proteome</keyword>
<dbReference type="Pfam" id="PF02668">
    <property type="entry name" value="TauD"/>
    <property type="match status" value="1"/>
</dbReference>
<evidence type="ECO:0000313" key="9">
    <source>
        <dbReference type="Proteomes" id="UP000664132"/>
    </source>
</evidence>
<gene>
    <name evidence="8" type="ORF">IFR04_001854</name>
</gene>
<evidence type="ECO:0000256" key="2">
    <source>
        <dbReference type="ARBA" id="ARBA00005896"/>
    </source>
</evidence>
<dbReference type="InterPro" id="IPR042098">
    <property type="entry name" value="TauD-like_sf"/>
</dbReference>
<dbReference type="InterPro" id="IPR003819">
    <property type="entry name" value="TauD/TfdA-like"/>
</dbReference>
<dbReference type="GO" id="GO:0051213">
    <property type="term" value="F:dioxygenase activity"/>
    <property type="evidence" value="ECO:0007669"/>
    <property type="project" value="UniProtKB-KW"/>
</dbReference>
<evidence type="ECO:0000256" key="3">
    <source>
        <dbReference type="ARBA" id="ARBA00022723"/>
    </source>
</evidence>
<protein>
    <recommendedName>
        <fullName evidence="7">TauD/TfdA-like domain-containing protein</fullName>
    </recommendedName>
</protein>
<name>A0A8H7WHN3_9HELO</name>
<evidence type="ECO:0000256" key="4">
    <source>
        <dbReference type="ARBA" id="ARBA00022964"/>
    </source>
</evidence>
<keyword evidence="5" id="KW-0560">Oxidoreductase</keyword>
<evidence type="ECO:0000256" key="1">
    <source>
        <dbReference type="ARBA" id="ARBA00001954"/>
    </source>
</evidence>
<feature type="domain" description="TauD/TfdA-like" evidence="7">
    <location>
        <begin position="26"/>
        <end position="379"/>
    </location>
</feature>
<dbReference type="InterPro" id="IPR051178">
    <property type="entry name" value="TfdA_dioxygenase"/>
</dbReference>
<organism evidence="8 9">
    <name type="scientific">Cadophora malorum</name>
    <dbReference type="NCBI Taxonomy" id="108018"/>
    <lineage>
        <taxon>Eukaryota</taxon>
        <taxon>Fungi</taxon>
        <taxon>Dikarya</taxon>
        <taxon>Ascomycota</taxon>
        <taxon>Pezizomycotina</taxon>
        <taxon>Leotiomycetes</taxon>
        <taxon>Helotiales</taxon>
        <taxon>Ploettnerulaceae</taxon>
        <taxon>Cadophora</taxon>
    </lineage>
</organism>
<keyword evidence="6" id="KW-0408">Iron</keyword>
<comment type="caution">
    <text evidence="8">The sequence shown here is derived from an EMBL/GenBank/DDBJ whole genome shotgun (WGS) entry which is preliminary data.</text>
</comment>
<accession>A0A8H7WHN3</accession>
<dbReference type="AlphaFoldDB" id="A0A8H7WHN3"/>
<dbReference type="PANTHER" id="PTHR43779">
    <property type="entry name" value="DIOXYGENASE RV0097-RELATED"/>
    <property type="match status" value="1"/>
</dbReference>
<comment type="similarity">
    <text evidence="2">Belongs to the TfdA dioxygenase family.</text>
</comment>
<comment type="cofactor">
    <cofactor evidence="1">
        <name>Fe(2+)</name>
        <dbReference type="ChEBI" id="CHEBI:29033"/>
    </cofactor>
</comment>
<reference evidence="8" key="1">
    <citation type="submission" date="2021-02" db="EMBL/GenBank/DDBJ databases">
        <title>Genome sequence Cadophora malorum strain M34.</title>
        <authorList>
            <person name="Stefanovic E."/>
            <person name="Vu D."/>
            <person name="Scully C."/>
            <person name="Dijksterhuis J."/>
            <person name="Roader J."/>
            <person name="Houbraken J."/>
        </authorList>
    </citation>
    <scope>NUCLEOTIDE SEQUENCE</scope>
    <source>
        <strain evidence="8">M34</strain>
    </source>
</reference>
<evidence type="ECO:0000259" key="7">
    <source>
        <dbReference type="Pfam" id="PF02668"/>
    </source>
</evidence>
<sequence length="389" mass="43462">MPHSTSSIDSMVITPIDCGPNSNVKFGATISGVDLNNVDDELFAALREAIYKYELVLFKGQHDLKPIEHFNFVKRFDPNAPDLHGHGTLETVRKTHKGAPTLLAAVSTHMIPGAPGVRLVAAGYQGKDHYGLKDIEFRTSTILNTHTNPPTQEEIDAGITRFGRWHIDFAGYELHAPLVTALRCVKLPVGPEQTLRWDDGTGREIKVKPGLTAFYSCEQQYAEFSPEEREMVDNSEVQYAAHPYQWISRCKQDSMGITIPQGQGLEMKPDERPQVDESKVQRLPMVWHNPVTGKGAFMVHAIIAEKLFIKKTKNSAVQVIDNVDEVRALLLGLMKRMVSPENVMVAPYEEGDVAVWNNRGMEHTFIEYPKSYGPRSMHQVNIAGSHPPS</sequence>
<evidence type="ECO:0000256" key="6">
    <source>
        <dbReference type="ARBA" id="ARBA00023004"/>
    </source>
</evidence>
<dbReference type="SUPFAM" id="SSF51197">
    <property type="entry name" value="Clavaminate synthase-like"/>
    <property type="match status" value="1"/>
</dbReference>